<evidence type="ECO:0000313" key="17">
    <source>
        <dbReference type="Proteomes" id="UP001151529"/>
    </source>
</evidence>
<keyword evidence="8" id="KW-0106">Calcium</keyword>
<evidence type="ECO:0000259" key="15">
    <source>
        <dbReference type="PROSITE" id="PS51847"/>
    </source>
</evidence>
<evidence type="ECO:0000256" key="4">
    <source>
        <dbReference type="ARBA" id="ARBA00022448"/>
    </source>
</evidence>
<keyword evidence="17" id="KW-1185">Reference proteome</keyword>
<dbReference type="InterPro" id="IPR031468">
    <property type="entry name" value="SMP_LBD"/>
</dbReference>
<dbReference type="SMART" id="SM00239">
    <property type="entry name" value="C2"/>
    <property type="match status" value="2"/>
</dbReference>
<dbReference type="EMBL" id="JAPFFL010000006">
    <property type="protein sequence ID" value="KAJ6720255.1"/>
    <property type="molecule type" value="Genomic_DNA"/>
</dbReference>
<dbReference type="SUPFAM" id="SSF49562">
    <property type="entry name" value="C2 domain (Calcium/lipid-binding domain, CaLB)"/>
    <property type="match status" value="2"/>
</dbReference>
<evidence type="ECO:0000313" key="16">
    <source>
        <dbReference type="EMBL" id="KAJ6720255.1"/>
    </source>
</evidence>
<organism evidence="16 17">
    <name type="scientific">Salix viminalis</name>
    <name type="common">Common osier</name>
    <name type="synonym">Basket willow</name>
    <dbReference type="NCBI Taxonomy" id="40686"/>
    <lineage>
        <taxon>Eukaryota</taxon>
        <taxon>Viridiplantae</taxon>
        <taxon>Streptophyta</taxon>
        <taxon>Embryophyta</taxon>
        <taxon>Tracheophyta</taxon>
        <taxon>Spermatophyta</taxon>
        <taxon>Magnoliopsida</taxon>
        <taxon>eudicotyledons</taxon>
        <taxon>Gunneridae</taxon>
        <taxon>Pentapetalae</taxon>
        <taxon>rosids</taxon>
        <taxon>fabids</taxon>
        <taxon>Malpighiales</taxon>
        <taxon>Salicaceae</taxon>
        <taxon>Saliceae</taxon>
        <taxon>Salix</taxon>
    </lineage>
</organism>
<keyword evidence="4" id="KW-0813">Transport</keyword>
<evidence type="ECO:0000256" key="11">
    <source>
        <dbReference type="ARBA" id="ARBA00023121"/>
    </source>
</evidence>
<reference evidence="16" key="2">
    <citation type="journal article" date="2023" name="Int. J. Mol. Sci.">
        <title>De Novo Assembly and Annotation of 11 Diverse Shrub Willow (Salix) Genomes Reveals Novel Gene Organization in Sex-Linked Regions.</title>
        <authorList>
            <person name="Hyden B."/>
            <person name="Feng K."/>
            <person name="Yates T.B."/>
            <person name="Jawdy S."/>
            <person name="Cereghino C."/>
            <person name="Smart L.B."/>
            <person name="Muchero W."/>
        </authorList>
    </citation>
    <scope>NUCLEOTIDE SEQUENCE [LARGE SCALE GENOMIC DNA]</scope>
    <source>
        <tissue evidence="16">Shoot tip</tissue>
    </source>
</reference>
<dbReference type="GO" id="GO:0008289">
    <property type="term" value="F:lipid binding"/>
    <property type="evidence" value="ECO:0007669"/>
    <property type="project" value="UniProtKB-KW"/>
</dbReference>
<evidence type="ECO:0000256" key="5">
    <source>
        <dbReference type="ARBA" id="ARBA00022692"/>
    </source>
</evidence>
<protein>
    <submittedName>
        <fullName evidence="16">EXTENDED SYNAPTOTAGMIN-RELATED</fullName>
    </submittedName>
</protein>
<keyword evidence="9 13" id="KW-1133">Transmembrane helix</keyword>
<dbReference type="InterPro" id="IPR045050">
    <property type="entry name" value="Synaptotagmin_plant"/>
</dbReference>
<evidence type="ECO:0000256" key="12">
    <source>
        <dbReference type="ARBA" id="ARBA00023136"/>
    </source>
</evidence>
<dbReference type="InterPro" id="IPR000008">
    <property type="entry name" value="C2_dom"/>
</dbReference>
<evidence type="ECO:0000256" key="13">
    <source>
        <dbReference type="SAM" id="Phobius"/>
    </source>
</evidence>
<dbReference type="PROSITE" id="PS50004">
    <property type="entry name" value="C2"/>
    <property type="match status" value="2"/>
</dbReference>
<dbReference type="FunFam" id="2.60.40.150:FF:000066">
    <property type="entry name" value="Extended synaptotagmin-2"/>
    <property type="match status" value="1"/>
</dbReference>
<dbReference type="AlphaFoldDB" id="A0A9Q0Z3R7"/>
<evidence type="ECO:0000256" key="6">
    <source>
        <dbReference type="ARBA" id="ARBA00022723"/>
    </source>
</evidence>
<dbReference type="FunFam" id="2.60.40.150:FF:000102">
    <property type="entry name" value="Synaptotagmin-2 isoform A"/>
    <property type="match status" value="1"/>
</dbReference>
<dbReference type="PANTHER" id="PTHR10774:SF62">
    <property type="entry name" value="SYNAPTOTAGMIN-3"/>
    <property type="match status" value="1"/>
</dbReference>
<comment type="similarity">
    <text evidence="3">Belongs to the synaptotagmin family.</text>
</comment>
<reference evidence="16" key="1">
    <citation type="submission" date="2022-11" db="EMBL/GenBank/DDBJ databases">
        <authorList>
            <person name="Hyden B.L."/>
            <person name="Feng K."/>
            <person name="Yates T."/>
            <person name="Jawdy S."/>
            <person name="Smart L.B."/>
            <person name="Muchero W."/>
        </authorList>
    </citation>
    <scope>NUCLEOTIDE SEQUENCE</scope>
    <source>
        <tissue evidence="16">Shoot tip</tissue>
    </source>
</reference>
<comment type="subcellular location">
    <subcellularLocation>
        <location evidence="2">Membrane</location>
        <topology evidence="2">Single-pass membrane protein</topology>
    </subcellularLocation>
</comment>
<evidence type="ECO:0000256" key="9">
    <source>
        <dbReference type="ARBA" id="ARBA00022989"/>
    </source>
</evidence>
<dbReference type="PRINTS" id="PR00360">
    <property type="entry name" value="C2DOMAIN"/>
</dbReference>
<proteinExistence type="inferred from homology"/>
<dbReference type="GO" id="GO:0006869">
    <property type="term" value="P:lipid transport"/>
    <property type="evidence" value="ECO:0007669"/>
    <property type="project" value="UniProtKB-KW"/>
</dbReference>
<comment type="caution">
    <text evidence="16">The sequence shown here is derived from an EMBL/GenBank/DDBJ whole genome shotgun (WGS) entry which is preliminary data.</text>
</comment>
<keyword evidence="10" id="KW-0445">Lipid transport</keyword>
<dbReference type="Pfam" id="PF00168">
    <property type="entry name" value="C2"/>
    <property type="match status" value="2"/>
</dbReference>
<dbReference type="InterPro" id="IPR035892">
    <property type="entry name" value="C2_domain_sf"/>
</dbReference>
<dbReference type="Gene3D" id="2.60.40.150">
    <property type="entry name" value="C2 domain"/>
    <property type="match status" value="2"/>
</dbReference>
<dbReference type="PROSITE" id="PS51847">
    <property type="entry name" value="SMP"/>
    <property type="match status" value="1"/>
</dbReference>
<evidence type="ECO:0000256" key="1">
    <source>
        <dbReference type="ARBA" id="ARBA00001913"/>
    </source>
</evidence>
<keyword evidence="11" id="KW-0446">Lipid-binding</keyword>
<feature type="domain" description="C2" evidence="14">
    <location>
        <begin position="240"/>
        <end position="363"/>
    </location>
</feature>
<feature type="domain" description="SMP-LTD" evidence="15">
    <location>
        <begin position="67"/>
        <end position="249"/>
    </location>
</feature>
<feature type="domain" description="C2" evidence="14">
    <location>
        <begin position="405"/>
        <end position="523"/>
    </location>
</feature>
<dbReference type="PANTHER" id="PTHR10774">
    <property type="entry name" value="EXTENDED SYNAPTOTAGMIN-RELATED"/>
    <property type="match status" value="1"/>
</dbReference>
<dbReference type="Pfam" id="PF17047">
    <property type="entry name" value="SMP_LBD"/>
    <property type="match status" value="1"/>
</dbReference>
<keyword evidence="12 13" id="KW-0472">Membrane</keyword>
<evidence type="ECO:0000256" key="3">
    <source>
        <dbReference type="ARBA" id="ARBA00006996"/>
    </source>
</evidence>
<dbReference type="GO" id="GO:0005783">
    <property type="term" value="C:endoplasmic reticulum"/>
    <property type="evidence" value="ECO:0007669"/>
    <property type="project" value="TreeGrafter"/>
</dbReference>
<keyword evidence="6" id="KW-0479">Metal-binding</keyword>
<comment type="cofactor">
    <cofactor evidence="1">
        <name>Ca(2+)</name>
        <dbReference type="ChEBI" id="CHEBI:29108"/>
    </cofactor>
</comment>
<evidence type="ECO:0000256" key="7">
    <source>
        <dbReference type="ARBA" id="ARBA00022737"/>
    </source>
</evidence>
<dbReference type="CDD" id="cd21677">
    <property type="entry name" value="SMP_SYT"/>
    <property type="match status" value="1"/>
</dbReference>
<evidence type="ECO:0000256" key="2">
    <source>
        <dbReference type="ARBA" id="ARBA00004167"/>
    </source>
</evidence>
<sequence>MGFLNTFLELLGFGIGLPFGLLIGFFLFVYSKPGDVKDPAVRPLHELDTDALLDILPEIPLWVKCPDYERVDWLNKFLLDTWPYLDKAICAMIRSTAQPMFAEYVGKYKIKAIEFERLTLGTLPPIIQGLKVYETNEKDLVMEPAIKWAGNPNIVLMVQLLSARLRFQLVDLQIFAAPRVALKPLVPTFPCFANIVVSLMERPHVDFGLKILGGDVMSIPGLYRLVQDMIKKQVASLCLWPQNLDIPVLDASTVLIKKPVGILHVKVVRAKKLLKADILGTSDPYVKLNLTGEKLPAKKTTIKKKNLNPEWNENFKLVVKEPETQALQLQVFDWDKVGGHDRLGMQFVPLKVLTHRETKEFTLDLLRHTNISDSQDKKKRGQIVLELTYVPFRVDSIEFSGPLGGNDASGKSSSDDESLSGAGLLSVNVQGAEDVEGKHHRNPYALVLFRGERKKTKMIKRTSDPRWNEEFQFTLDKPPLHELIRIEVMSKRTSFSFRSKESLGHVEINLNDVVHNGRMNQKYHLIDSKNGVIHVEIRWSTV</sequence>
<feature type="transmembrane region" description="Helical" evidence="13">
    <location>
        <begin position="7"/>
        <end position="30"/>
    </location>
</feature>
<dbReference type="CDD" id="cd00030">
    <property type="entry name" value="C2"/>
    <property type="match status" value="2"/>
</dbReference>
<evidence type="ECO:0000256" key="10">
    <source>
        <dbReference type="ARBA" id="ARBA00023055"/>
    </source>
</evidence>
<dbReference type="OrthoDB" id="67700at2759"/>
<dbReference type="GO" id="GO:0016020">
    <property type="term" value="C:membrane"/>
    <property type="evidence" value="ECO:0007669"/>
    <property type="project" value="UniProtKB-SubCell"/>
</dbReference>
<keyword evidence="5 13" id="KW-0812">Transmembrane</keyword>
<dbReference type="GO" id="GO:0046872">
    <property type="term" value="F:metal ion binding"/>
    <property type="evidence" value="ECO:0007669"/>
    <property type="project" value="UniProtKB-KW"/>
</dbReference>
<dbReference type="Proteomes" id="UP001151529">
    <property type="component" value="Chromosome 10"/>
</dbReference>
<evidence type="ECO:0000259" key="14">
    <source>
        <dbReference type="PROSITE" id="PS50004"/>
    </source>
</evidence>
<gene>
    <name evidence="16" type="ORF">OIU85_023471</name>
</gene>
<name>A0A9Q0Z3R7_SALVM</name>
<evidence type="ECO:0000256" key="8">
    <source>
        <dbReference type="ARBA" id="ARBA00022837"/>
    </source>
</evidence>
<keyword evidence="7" id="KW-0677">Repeat</keyword>
<dbReference type="InterPro" id="IPR039010">
    <property type="entry name" value="Synaptotagmin_SMP"/>
</dbReference>
<accession>A0A9Q0Z3R7</accession>